<evidence type="ECO:0000313" key="2">
    <source>
        <dbReference type="EMBL" id="KKN91301.1"/>
    </source>
</evidence>
<dbReference type="NCBIfam" id="TIGR01444">
    <property type="entry name" value="fkbM_fam"/>
    <property type="match status" value="1"/>
</dbReference>
<proteinExistence type="predicted"/>
<organism evidence="2">
    <name type="scientific">marine sediment metagenome</name>
    <dbReference type="NCBI Taxonomy" id="412755"/>
    <lineage>
        <taxon>unclassified sequences</taxon>
        <taxon>metagenomes</taxon>
        <taxon>ecological metagenomes</taxon>
    </lineage>
</organism>
<dbReference type="SUPFAM" id="SSF53335">
    <property type="entry name" value="S-adenosyl-L-methionine-dependent methyltransferases"/>
    <property type="match status" value="1"/>
</dbReference>
<protein>
    <recommendedName>
        <fullName evidence="1">Methyltransferase FkbM domain-containing protein</fullName>
    </recommendedName>
</protein>
<gene>
    <name evidence="2" type="ORF">LCGC14_0221690</name>
</gene>
<dbReference type="AlphaFoldDB" id="A0A0F9WY07"/>
<dbReference type="EMBL" id="LAZR01000105">
    <property type="protein sequence ID" value="KKN91301.1"/>
    <property type="molecule type" value="Genomic_DNA"/>
</dbReference>
<dbReference type="InterPro" id="IPR053188">
    <property type="entry name" value="FkbM_Methyltransferase"/>
</dbReference>
<accession>A0A0F9WY07</accession>
<reference evidence="2" key="1">
    <citation type="journal article" date="2015" name="Nature">
        <title>Complex archaea that bridge the gap between prokaryotes and eukaryotes.</title>
        <authorList>
            <person name="Spang A."/>
            <person name="Saw J.H."/>
            <person name="Jorgensen S.L."/>
            <person name="Zaremba-Niedzwiedzka K."/>
            <person name="Martijn J."/>
            <person name="Lind A.E."/>
            <person name="van Eijk R."/>
            <person name="Schleper C."/>
            <person name="Guy L."/>
            <person name="Ettema T.J."/>
        </authorList>
    </citation>
    <scope>NUCLEOTIDE SEQUENCE</scope>
</reference>
<dbReference type="GO" id="GO:0008171">
    <property type="term" value="F:O-methyltransferase activity"/>
    <property type="evidence" value="ECO:0007669"/>
    <property type="project" value="TreeGrafter"/>
</dbReference>
<name>A0A0F9WY07_9ZZZZ</name>
<sequence length="232" mass="26459">MSNRQKDTEMNEHTKIQLQLDRCNRYLFFSKGILPPEPIFVDIGSRTGIHAIALYKKFNSKIIVYEANEENYHLLNQAVSGLKIITHQLAVTGRDGEIDFFEFPGGCSNSIYPRHIQDIGSSRANMRLIQRVKVKSTSIESIIKANNIPRIDVLFCNCEGAELGIIDEIVNKLSLRNKIKQLCISFHGGKIYPQKQTTDAIKRMSEFFLMTTETGDFSCHLFINRNSVSFTH</sequence>
<evidence type="ECO:0000259" key="1">
    <source>
        <dbReference type="Pfam" id="PF05050"/>
    </source>
</evidence>
<comment type="caution">
    <text evidence="2">The sequence shown here is derived from an EMBL/GenBank/DDBJ whole genome shotgun (WGS) entry which is preliminary data.</text>
</comment>
<dbReference type="InterPro" id="IPR029063">
    <property type="entry name" value="SAM-dependent_MTases_sf"/>
</dbReference>
<dbReference type="Pfam" id="PF05050">
    <property type="entry name" value="Methyltransf_21"/>
    <property type="match status" value="1"/>
</dbReference>
<feature type="domain" description="Methyltransferase FkbM" evidence="1">
    <location>
        <begin position="42"/>
        <end position="173"/>
    </location>
</feature>
<dbReference type="Gene3D" id="3.40.50.150">
    <property type="entry name" value="Vaccinia Virus protein VP39"/>
    <property type="match status" value="1"/>
</dbReference>
<dbReference type="PANTHER" id="PTHR36973">
    <property type="entry name" value="SLL1456 PROTEIN-RELATED"/>
    <property type="match status" value="1"/>
</dbReference>
<dbReference type="PANTHER" id="PTHR36973:SF4">
    <property type="entry name" value="NODULATION PROTEIN"/>
    <property type="match status" value="1"/>
</dbReference>
<dbReference type="InterPro" id="IPR006342">
    <property type="entry name" value="FkbM_mtfrase"/>
</dbReference>